<protein>
    <submittedName>
        <fullName evidence="6">Inner membrane transporter YhiP</fullName>
    </submittedName>
</protein>
<reference evidence="6" key="2">
    <citation type="journal article" date="2014" name="ISME J.">
        <title>Microbial stratification in low pH oxic and suboxic macroscopic growths along an acid mine drainage.</title>
        <authorList>
            <person name="Mendez-Garcia C."/>
            <person name="Mesa V."/>
            <person name="Sprenger R.R."/>
            <person name="Richter M."/>
            <person name="Diez M.S."/>
            <person name="Solano J."/>
            <person name="Bargiela R."/>
            <person name="Golyshina O.V."/>
            <person name="Manteca A."/>
            <person name="Ramos J.L."/>
            <person name="Gallego J.R."/>
            <person name="Llorente I."/>
            <person name="Martins Dos Santos V.A."/>
            <person name="Jensen O.N."/>
            <person name="Pelaez A.I."/>
            <person name="Sanchez J."/>
            <person name="Ferrer M."/>
        </authorList>
    </citation>
    <scope>NUCLEOTIDE SEQUENCE</scope>
</reference>
<dbReference type="Gene3D" id="1.20.1250.20">
    <property type="entry name" value="MFS general substrate transporter like domains"/>
    <property type="match status" value="1"/>
</dbReference>
<dbReference type="GO" id="GO:0016020">
    <property type="term" value="C:membrane"/>
    <property type="evidence" value="ECO:0007669"/>
    <property type="project" value="UniProtKB-SubCell"/>
</dbReference>
<keyword evidence="4 5" id="KW-0472">Membrane</keyword>
<comment type="caution">
    <text evidence="6">The sequence shown here is derived from an EMBL/GenBank/DDBJ whole genome shotgun (WGS) entry which is preliminary data.</text>
</comment>
<reference evidence="6" key="1">
    <citation type="submission" date="2013-08" db="EMBL/GenBank/DDBJ databases">
        <authorList>
            <person name="Mendez C."/>
            <person name="Richter M."/>
            <person name="Ferrer M."/>
            <person name="Sanchez J."/>
        </authorList>
    </citation>
    <scope>NUCLEOTIDE SEQUENCE</scope>
</reference>
<evidence type="ECO:0000256" key="4">
    <source>
        <dbReference type="ARBA" id="ARBA00023136"/>
    </source>
</evidence>
<dbReference type="InterPro" id="IPR036259">
    <property type="entry name" value="MFS_trans_sf"/>
</dbReference>
<feature type="transmembrane region" description="Helical" evidence="5">
    <location>
        <begin position="95"/>
        <end position="113"/>
    </location>
</feature>
<keyword evidence="3 5" id="KW-1133">Transmembrane helix</keyword>
<comment type="subcellular location">
    <subcellularLocation>
        <location evidence="1">Membrane</location>
        <topology evidence="1">Multi-pass membrane protein</topology>
    </subcellularLocation>
</comment>
<dbReference type="GO" id="GO:0022857">
    <property type="term" value="F:transmembrane transporter activity"/>
    <property type="evidence" value="ECO:0007669"/>
    <property type="project" value="InterPro"/>
</dbReference>
<dbReference type="SUPFAM" id="SSF103473">
    <property type="entry name" value="MFS general substrate transporter"/>
    <property type="match status" value="1"/>
</dbReference>
<dbReference type="EMBL" id="AUZX01011241">
    <property type="protein sequence ID" value="EQD43954.1"/>
    <property type="molecule type" value="Genomic_DNA"/>
</dbReference>
<evidence type="ECO:0000256" key="5">
    <source>
        <dbReference type="SAM" id="Phobius"/>
    </source>
</evidence>
<feature type="transmembrane region" description="Helical" evidence="5">
    <location>
        <begin position="54"/>
        <end position="75"/>
    </location>
</feature>
<evidence type="ECO:0000256" key="2">
    <source>
        <dbReference type="ARBA" id="ARBA00022692"/>
    </source>
</evidence>
<feature type="transmembrane region" description="Helical" evidence="5">
    <location>
        <begin position="20"/>
        <end position="42"/>
    </location>
</feature>
<evidence type="ECO:0000256" key="1">
    <source>
        <dbReference type="ARBA" id="ARBA00004141"/>
    </source>
</evidence>
<dbReference type="Pfam" id="PF00854">
    <property type="entry name" value="PTR2"/>
    <property type="match status" value="1"/>
</dbReference>
<evidence type="ECO:0000313" key="6">
    <source>
        <dbReference type="EMBL" id="EQD43954.1"/>
    </source>
</evidence>
<dbReference type="AlphaFoldDB" id="T1AT83"/>
<organism evidence="6">
    <name type="scientific">mine drainage metagenome</name>
    <dbReference type="NCBI Taxonomy" id="410659"/>
    <lineage>
        <taxon>unclassified sequences</taxon>
        <taxon>metagenomes</taxon>
        <taxon>ecological metagenomes</taxon>
    </lineage>
</organism>
<sequence length="132" mass="13997">AGHYAGVDGKTSSWVMIWGYGFYSLGELLVSGLGLAMIARYVPARMGGFMMGAYFVAVGISMYLGGVVANFASVPRNLVDPLKTLPVYTALFNKLGWAALVCTLIALAVLPLMRRLSATHNSHATQNGTSGH</sequence>
<feature type="non-terminal residue" evidence="6">
    <location>
        <position position="1"/>
    </location>
</feature>
<proteinExistence type="predicted"/>
<keyword evidence="2 5" id="KW-0812">Transmembrane</keyword>
<dbReference type="InterPro" id="IPR000109">
    <property type="entry name" value="POT_fam"/>
</dbReference>
<evidence type="ECO:0000256" key="3">
    <source>
        <dbReference type="ARBA" id="ARBA00022989"/>
    </source>
</evidence>
<gene>
    <name evidence="6" type="ORF">B1A_15322</name>
</gene>
<name>T1AT83_9ZZZZ</name>
<accession>T1AT83</accession>